<dbReference type="SMART" id="SM01003">
    <property type="entry name" value="AlaDh_PNT_N"/>
    <property type="match status" value="1"/>
</dbReference>
<dbReference type="RefSeq" id="WP_092217504.1">
    <property type="nucleotide sequence ID" value="NZ_CP030050.1"/>
</dbReference>
<dbReference type="SUPFAM" id="SSF51735">
    <property type="entry name" value="NAD(P)-binding Rossmann-fold domains"/>
    <property type="match status" value="1"/>
</dbReference>
<dbReference type="Gene3D" id="3.40.50.720">
    <property type="entry name" value="NAD(P)-binding Rossmann-like Domain"/>
    <property type="match status" value="2"/>
</dbReference>
<evidence type="ECO:0000313" key="5">
    <source>
        <dbReference type="Proteomes" id="UP000594015"/>
    </source>
</evidence>
<evidence type="ECO:0000259" key="3">
    <source>
        <dbReference type="SMART" id="SM01003"/>
    </source>
</evidence>
<gene>
    <name evidence="4" type="ORF">WN72_11355</name>
</gene>
<name>A0AAE7NNV7_9BRAD</name>
<evidence type="ECO:0000259" key="2">
    <source>
        <dbReference type="SMART" id="SM01002"/>
    </source>
</evidence>
<dbReference type="InterPro" id="IPR007886">
    <property type="entry name" value="AlaDH/PNT_N"/>
</dbReference>
<dbReference type="GO" id="GO:0005886">
    <property type="term" value="C:plasma membrane"/>
    <property type="evidence" value="ECO:0007669"/>
    <property type="project" value="TreeGrafter"/>
</dbReference>
<dbReference type="GO" id="GO:0000286">
    <property type="term" value="F:alanine dehydrogenase activity"/>
    <property type="evidence" value="ECO:0007669"/>
    <property type="project" value="TreeGrafter"/>
</dbReference>
<keyword evidence="1" id="KW-0560">Oxidoreductase</keyword>
<sequence length="368" mass="40116">MARQSIGLLKERGTSERRVLLLPHEIKTLVQDRYDVMVEAKAAASLGISDEAYAEAGARIVTSLEAWQANLVLKYKAPLLEEYRFFRKGSHLAAFMHAEGNPALMKALKTSQLTAYAFEFISRAGAYPASVSDSDIAGRMAVIYAAYHLQSHLGGRGLLMGAAPNGPFPRVVIIGAGNVGRAAAQTAIALGAQVTIFVRNATKIAQIEQEFGRRVRCLLNRRGVLREEVKKADVLIGAILISTFDTPAMVDERMVSTMKPGSVIVDVTCGYGKGYLPSFKSTTSHRAPARLINSVLHIKIDHLPASVPVTASKATSERVIRYVRKLADVCLRGGRSRMIERCMIAKAGELVHPELIRHDALETRMPIA</sequence>
<evidence type="ECO:0000313" key="4">
    <source>
        <dbReference type="EMBL" id="QOZ66840.1"/>
    </source>
</evidence>
<dbReference type="Pfam" id="PF01262">
    <property type="entry name" value="AlaDh_PNT_C"/>
    <property type="match status" value="1"/>
</dbReference>
<dbReference type="SUPFAM" id="SSF52283">
    <property type="entry name" value="Formate/glycerate dehydrogenase catalytic domain-like"/>
    <property type="match status" value="1"/>
</dbReference>
<dbReference type="InterPro" id="IPR036291">
    <property type="entry name" value="NAD(P)-bd_dom_sf"/>
</dbReference>
<dbReference type="EMBL" id="CP030050">
    <property type="protein sequence ID" value="QOZ66840.1"/>
    <property type="molecule type" value="Genomic_DNA"/>
</dbReference>
<dbReference type="SMART" id="SM01002">
    <property type="entry name" value="AlaDh_PNT_C"/>
    <property type="match status" value="1"/>
</dbReference>
<feature type="domain" description="Alanine dehydrogenase/pyridine nucleotide transhydrogenase NAD(H)-binding" evidence="2">
    <location>
        <begin position="149"/>
        <end position="299"/>
    </location>
</feature>
<dbReference type="PANTHER" id="PTHR42795">
    <property type="entry name" value="ALANINE DEHYDROGENASE"/>
    <property type="match status" value="1"/>
</dbReference>
<dbReference type="KEGG" id="barh:WN72_11355"/>
<dbReference type="Proteomes" id="UP000594015">
    <property type="component" value="Chromosome"/>
</dbReference>
<dbReference type="Pfam" id="PF05222">
    <property type="entry name" value="AlaDh_PNT_N"/>
    <property type="match status" value="1"/>
</dbReference>
<evidence type="ECO:0008006" key="6">
    <source>
        <dbReference type="Google" id="ProtNLM"/>
    </source>
</evidence>
<feature type="domain" description="Alanine dehydrogenase/pyridine nucleotide transhydrogenase N-terminal" evidence="3">
    <location>
        <begin position="7"/>
        <end position="137"/>
    </location>
</feature>
<evidence type="ECO:0000256" key="1">
    <source>
        <dbReference type="ARBA" id="ARBA00023002"/>
    </source>
</evidence>
<dbReference type="GO" id="GO:0006524">
    <property type="term" value="P:alanine catabolic process"/>
    <property type="evidence" value="ECO:0007669"/>
    <property type="project" value="TreeGrafter"/>
</dbReference>
<accession>A0AAE7NNV7</accession>
<protein>
    <recommendedName>
        <fullName evidence="6">Alanine dehydrogenase</fullName>
    </recommendedName>
</protein>
<dbReference type="InterPro" id="IPR007698">
    <property type="entry name" value="AlaDH/PNT_NAD(H)-bd"/>
</dbReference>
<dbReference type="AlphaFoldDB" id="A0AAE7NNV7"/>
<organism evidence="4 5">
    <name type="scientific">Bradyrhizobium arachidis</name>
    <dbReference type="NCBI Taxonomy" id="858423"/>
    <lineage>
        <taxon>Bacteria</taxon>
        <taxon>Pseudomonadati</taxon>
        <taxon>Pseudomonadota</taxon>
        <taxon>Alphaproteobacteria</taxon>
        <taxon>Hyphomicrobiales</taxon>
        <taxon>Nitrobacteraceae</taxon>
        <taxon>Bradyrhizobium</taxon>
    </lineage>
</organism>
<dbReference type="PANTHER" id="PTHR42795:SF1">
    <property type="entry name" value="ALANINE DEHYDROGENASE"/>
    <property type="match status" value="1"/>
</dbReference>
<proteinExistence type="predicted"/>
<reference evidence="4 5" key="1">
    <citation type="submission" date="2018-06" db="EMBL/GenBank/DDBJ databases">
        <title>Comparative genomics of Bradyrhizobium nodulating Arachidis hypogaea.</title>
        <authorList>
            <person name="Li Y."/>
        </authorList>
    </citation>
    <scope>NUCLEOTIDE SEQUENCE [LARGE SCALE GENOMIC DNA]</scope>
    <source>
        <strain evidence="4 5">CCBAU 051107</strain>
    </source>
</reference>